<evidence type="ECO:0000313" key="2">
    <source>
        <dbReference type="Proteomes" id="UP001140074"/>
    </source>
</evidence>
<dbReference type="Proteomes" id="UP001140074">
    <property type="component" value="Unassembled WGS sequence"/>
</dbReference>
<keyword evidence="2" id="KW-1185">Reference proteome</keyword>
<accession>A0A9W8IIP1</accession>
<protein>
    <submittedName>
        <fullName evidence="1">Uncharacterized protein</fullName>
    </submittedName>
</protein>
<gene>
    <name evidence="1" type="ORF">GGH94_006138</name>
</gene>
<evidence type="ECO:0000313" key="1">
    <source>
        <dbReference type="EMBL" id="KAJ2859368.1"/>
    </source>
</evidence>
<name>A0A9W8IIP1_9FUNG</name>
<sequence>MSTISQRLNFIRYSVSECWRMAALTSICDNCILAFDYSTKAVEVKFPAWPAGVPYLRVRKNSLVKRVFVSVPLWKDMCDGGFCEAINRPQYEGVVFPAANTLVLNLSKAVEQAPTHALYISLVTGLTSITQGSGMGCSLFAKLAYHNSGTLKELSIRPVTEADWLVILYNGKETPAVFDSLTSLVLKFTDPSRTSTWTAIKDVEPFPVLSTLKVNGGYPFNDDLLFRGNGAMMQHLRLPFCAIAINALGRFGVLKRGSVTRMNSIRIGVATNIDKAHLARRADKLIEYQVHCMLEVALALHLSNDATDKPVYGAVKAAPSTAILHNLELGSLPFSTARMTSIISRLPSLVSFTCKIGGLGASIESIPASDCLSTLRAKHYPLSSNFRKLCVPYTANVLADQIAEAAMLIAVLCPNFVHVDISPKLRDEFSREIAWVSCNRSFQPYAESLRRLIYMDPDY</sequence>
<reference evidence="1" key="1">
    <citation type="submission" date="2022-07" db="EMBL/GenBank/DDBJ databases">
        <title>Phylogenomic reconstructions and comparative analyses of Kickxellomycotina fungi.</title>
        <authorList>
            <person name="Reynolds N.K."/>
            <person name="Stajich J.E."/>
            <person name="Barry K."/>
            <person name="Grigoriev I.V."/>
            <person name="Crous P."/>
            <person name="Smith M.E."/>
        </authorList>
    </citation>
    <scope>NUCLEOTIDE SEQUENCE</scope>
    <source>
        <strain evidence="1">RSA 476</strain>
    </source>
</reference>
<dbReference type="AlphaFoldDB" id="A0A9W8IIP1"/>
<organism evidence="1 2">
    <name type="scientific">Coemansia aciculifera</name>
    <dbReference type="NCBI Taxonomy" id="417176"/>
    <lineage>
        <taxon>Eukaryota</taxon>
        <taxon>Fungi</taxon>
        <taxon>Fungi incertae sedis</taxon>
        <taxon>Zoopagomycota</taxon>
        <taxon>Kickxellomycotina</taxon>
        <taxon>Kickxellomycetes</taxon>
        <taxon>Kickxellales</taxon>
        <taxon>Kickxellaceae</taxon>
        <taxon>Coemansia</taxon>
    </lineage>
</organism>
<proteinExistence type="predicted"/>
<dbReference type="EMBL" id="JANBUY010000398">
    <property type="protein sequence ID" value="KAJ2859368.1"/>
    <property type="molecule type" value="Genomic_DNA"/>
</dbReference>
<comment type="caution">
    <text evidence="1">The sequence shown here is derived from an EMBL/GenBank/DDBJ whole genome shotgun (WGS) entry which is preliminary data.</text>
</comment>